<keyword evidence="3" id="KW-0804">Transcription</keyword>
<feature type="domain" description="Cyclic nucleotide-binding" evidence="4">
    <location>
        <begin position="13"/>
        <end position="116"/>
    </location>
</feature>
<dbReference type="PANTHER" id="PTHR24567">
    <property type="entry name" value="CRP FAMILY TRANSCRIPTIONAL REGULATORY PROTEIN"/>
    <property type="match status" value="1"/>
</dbReference>
<keyword evidence="7" id="KW-1185">Reference proteome</keyword>
<dbReference type="InterPro" id="IPR012318">
    <property type="entry name" value="HTH_CRP"/>
</dbReference>
<dbReference type="Pfam" id="PF00027">
    <property type="entry name" value="cNMP_binding"/>
    <property type="match status" value="1"/>
</dbReference>
<dbReference type="EMBL" id="CP098611">
    <property type="protein sequence ID" value="USR89364.1"/>
    <property type="molecule type" value="Genomic_DNA"/>
</dbReference>
<dbReference type="CDD" id="cd00038">
    <property type="entry name" value="CAP_ED"/>
    <property type="match status" value="1"/>
</dbReference>
<evidence type="ECO:0000259" key="4">
    <source>
        <dbReference type="PROSITE" id="PS50042"/>
    </source>
</evidence>
<feature type="domain" description="HTH crp-type" evidence="5">
    <location>
        <begin position="147"/>
        <end position="215"/>
    </location>
</feature>
<evidence type="ECO:0000256" key="3">
    <source>
        <dbReference type="ARBA" id="ARBA00023163"/>
    </source>
</evidence>
<dbReference type="InterPro" id="IPR050397">
    <property type="entry name" value="Env_Response_Regulators"/>
</dbReference>
<evidence type="ECO:0000259" key="5">
    <source>
        <dbReference type="PROSITE" id="PS51063"/>
    </source>
</evidence>
<dbReference type="Proteomes" id="UP001056708">
    <property type="component" value="Chromosome"/>
</dbReference>
<reference evidence="6" key="1">
    <citation type="submission" date="2022-06" db="EMBL/GenBank/DDBJ databases">
        <title>Genome sequence of Phormidium yuhuli AB48 isolated from an industrial photobioreactor environment.</title>
        <authorList>
            <person name="Qiu Y."/>
            <person name="Noonan A.J.C."/>
            <person name="Dofher K."/>
            <person name="Koch M."/>
            <person name="Kieft B."/>
            <person name="Lin X."/>
            <person name="Ziels R.M."/>
            <person name="Hallam S.J."/>
        </authorList>
    </citation>
    <scope>NUCLEOTIDE SEQUENCE</scope>
    <source>
        <strain evidence="6">AB48</strain>
    </source>
</reference>
<dbReference type="InterPro" id="IPR036390">
    <property type="entry name" value="WH_DNA-bd_sf"/>
</dbReference>
<evidence type="ECO:0000313" key="7">
    <source>
        <dbReference type="Proteomes" id="UP001056708"/>
    </source>
</evidence>
<sequence length="232" mass="25548">MEEIREFLGQVDLFERLPESQIDAMSAIAKPLHYEKGEPIFFEGDRCLGFFLVQSGRVKVYKTSPDGKEQILHWFERGDRFAEVPAFDGGCYPASAAALEQTSVILIPSQALLALVEQYPSLAFNLLAGLSRNLRRFANLIDTLSLKDVSSRLAGYLLELSDRQNANPVELDLAKGQLAAFLGTIPETLSRTFAKLTQAQLIEVEARQVKIRDCEGLRRLAAGDSGVSGISG</sequence>
<gene>
    <name evidence="6" type="ORF">NEA10_10705</name>
</gene>
<name>A0ABY5AM83_9CYAN</name>
<dbReference type="InterPro" id="IPR036388">
    <property type="entry name" value="WH-like_DNA-bd_sf"/>
</dbReference>
<dbReference type="PANTHER" id="PTHR24567:SF74">
    <property type="entry name" value="HTH-TYPE TRANSCRIPTIONAL REGULATOR ARCR"/>
    <property type="match status" value="1"/>
</dbReference>
<accession>A0ABY5AM83</accession>
<dbReference type="SMART" id="SM00100">
    <property type="entry name" value="cNMP"/>
    <property type="match status" value="1"/>
</dbReference>
<dbReference type="PROSITE" id="PS51063">
    <property type="entry name" value="HTH_CRP_2"/>
    <property type="match status" value="1"/>
</dbReference>
<dbReference type="SUPFAM" id="SSF51206">
    <property type="entry name" value="cAMP-binding domain-like"/>
    <property type="match status" value="1"/>
</dbReference>
<dbReference type="RefSeq" id="WP_252659689.1">
    <property type="nucleotide sequence ID" value="NZ_CP098611.1"/>
</dbReference>
<keyword evidence="1" id="KW-0805">Transcription regulation</keyword>
<dbReference type="SUPFAM" id="SSF46785">
    <property type="entry name" value="Winged helix' DNA-binding domain"/>
    <property type="match status" value="1"/>
</dbReference>
<dbReference type="Pfam" id="PF13545">
    <property type="entry name" value="HTH_Crp_2"/>
    <property type="match status" value="1"/>
</dbReference>
<evidence type="ECO:0000256" key="1">
    <source>
        <dbReference type="ARBA" id="ARBA00023015"/>
    </source>
</evidence>
<dbReference type="InterPro" id="IPR014710">
    <property type="entry name" value="RmlC-like_jellyroll"/>
</dbReference>
<evidence type="ECO:0000313" key="6">
    <source>
        <dbReference type="EMBL" id="USR89364.1"/>
    </source>
</evidence>
<keyword evidence="2" id="KW-0238">DNA-binding</keyword>
<dbReference type="InterPro" id="IPR018490">
    <property type="entry name" value="cNMP-bd_dom_sf"/>
</dbReference>
<dbReference type="Gene3D" id="1.10.10.10">
    <property type="entry name" value="Winged helix-like DNA-binding domain superfamily/Winged helix DNA-binding domain"/>
    <property type="match status" value="1"/>
</dbReference>
<organism evidence="6 7">
    <name type="scientific">Phormidium yuhuli AB48</name>
    <dbReference type="NCBI Taxonomy" id="2940671"/>
    <lineage>
        <taxon>Bacteria</taxon>
        <taxon>Bacillati</taxon>
        <taxon>Cyanobacteriota</taxon>
        <taxon>Cyanophyceae</taxon>
        <taxon>Oscillatoriophycideae</taxon>
        <taxon>Oscillatoriales</taxon>
        <taxon>Oscillatoriaceae</taxon>
        <taxon>Phormidium</taxon>
        <taxon>Phormidium yuhuli</taxon>
    </lineage>
</organism>
<protein>
    <submittedName>
        <fullName evidence="6">Crp/Fnr family transcriptional regulator</fullName>
    </submittedName>
</protein>
<dbReference type="SMART" id="SM00419">
    <property type="entry name" value="HTH_CRP"/>
    <property type="match status" value="1"/>
</dbReference>
<evidence type="ECO:0000256" key="2">
    <source>
        <dbReference type="ARBA" id="ARBA00023125"/>
    </source>
</evidence>
<dbReference type="PROSITE" id="PS50042">
    <property type="entry name" value="CNMP_BINDING_3"/>
    <property type="match status" value="1"/>
</dbReference>
<dbReference type="Gene3D" id="2.60.120.10">
    <property type="entry name" value="Jelly Rolls"/>
    <property type="match status" value="1"/>
</dbReference>
<proteinExistence type="predicted"/>
<dbReference type="InterPro" id="IPR000595">
    <property type="entry name" value="cNMP-bd_dom"/>
</dbReference>